<reference evidence="1" key="1">
    <citation type="submission" date="2022-04" db="EMBL/GenBank/DDBJ databases">
        <title>Jade perch genome.</title>
        <authorList>
            <person name="Chao B."/>
        </authorList>
    </citation>
    <scope>NUCLEOTIDE SEQUENCE</scope>
    <source>
        <strain evidence="1">CB-2022</strain>
    </source>
</reference>
<evidence type="ECO:0000313" key="1">
    <source>
        <dbReference type="EMBL" id="KAI3369771.1"/>
    </source>
</evidence>
<proteinExistence type="predicted"/>
<protein>
    <submittedName>
        <fullName evidence="1">Uncharacterized protein</fullName>
    </submittedName>
</protein>
<keyword evidence="2" id="KW-1185">Reference proteome</keyword>
<accession>A0ACB8WPX1</accession>
<evidence type="ECO:0000313" key="2">
    <source>
        <dbReference type="Proteomes" id="UP000831701"/>
    </source>
</evidence>
<name>A0ACB8WPX1_9TELE</name>
<sequence length="2080" mass="237037">MSINVTLRKITNLPGRSDRKVELCFRGFTHKTRVLQCENLAVFNEHFRWPHYGKVIRDEVLSISVYNCSKVFSNRLLGKLVVSLQHVVTAGRLLLREPLTDANYSLTDIYIELDIRYQPLEGTAGGWDGLDFLKVEDNDESALVIRNEGFDDPESQMTATRTLDREARRLGRSLVQTGDEDEDDDDDDDDDLMDMEVSNIIFTPLLSHCRPMSRNVVASTPRVQSFQVNVNILEAQKLVGVNINPAVFIRVGNQKKHTMTQKSTNCPFYNENFQFEFQEATQVLFDKVIEIKVSIVVVSFTFFSPAVTMVSDLGVAKVNTCNVTSRQVFHRRTLAFLLTHIGTFKIDLATVYNQPDHRFYQKWAPLTDPADTRSGIRGYVKASLSVLMKGEAMNMLSMPTSSSAGGNEDIEKNLLLPRGMASERPWARFRVRIYRAEGLPTMEAGLMAKMSKVTDRTVFIDPYVQVTFAGQQGETSVASATSCPVWNEEISFIEQFPPLAQRIRVQVLDDAKMGDIALATHFLDLQQISDPTRNGFNPTFGPSWVNLYGSPQNSTLGDVHQALNQGLGDGIFYRGRILLGLTVEVYSSPSAVTTDAASVAIGKVKGALGKLGLRKKRSSKKENKEASQAASRLADESGESGDEVPEAVTVEVEETHPLPEGFLGEREDFLLFASLFEVTMMDPSVGTRPLTFELSIGNYGKAVGVERSKKSQSKEELRRSREELRRSREDLNEEVQGLLESEEELERQEVLNPEPENRSVSAVMRPRPTEYDRSFQCLPLQPPSEKQKPCLFVWSQFEEHSFRLYQANLLSKMADRLEIGLDEVERLLRRPRSNVKGRLVEVLLELIASCKQFSAFSDRRSQSRPNNLDRCRKEFIKKNLVLLARQAVKARRRITRRTAKQKLMDSRKLLKKLRLLAKEPQTTIPDVFLWLLSGSKRLAYVRIPAHSIFFSLVEEQRGRDCGRIITLYMKSPGSSASEIFAKLEVYLWLGLAKYSKEAITCLPGEFLPVYDEDVEQGKLRKLPISLSCQDSRYFQLRCHLYQGRGLMASDDNGLSNPFAKVLFSTQCQVTRVLTDTLSPAWCECLVFDRVLLEGVREELQQDPPLIVINIYNYDNMGSPKLLGRAYAEPEFKPVEQYYQKPHLRYYDVSLGRASAGELLAAFEIIELDYSGFGEPCLPNSVDPQELTYLEEERFYIIPDGVRPVLKTFRIEVLFWGLRDLKRVELFEVTRPQVMIECAGRHLESEEIESYKSHPNFKELVLYIDVELPEQAYLHPPLTLFVVEHRAFGRLALVGSHVVQSLMDYAPRELGGEPEEDEEEPKPRVKQNTMKINALTSVKDIGLSSLTIKQSKIPINPIKLVNAPLKKLMKGGEELEEEAPEKEELDWWSKYYASLEELEKEAAAQEEMEDQAETDGANLTMANIEEEEEEVVVVEIEPPKRKKIVTLKLYGGDLESEFSQFQDWLQIFPLYKGRAHAEDDEEDEEERLMGKYKGSFLVYPIDPGDEDESKCQITNGIPKNTAIKVLVRVYIVKATNLAPTDPNGKADPYLVVQVGQQSLDSKDRYIPKQLNPTFGEVFEFTASFPLETELVITVMDHDLVGADDVIGETRVDLENRFYSRHRASCGLALYYDTDGYNRWRDAKKPSTILAELCRKNGIPSPEFRTSEVKVLNKIFKIPPDAVPEALLKKNQPSPEEVAEMEEHSALSVLQRWGEMNEFLPGAVPLIPEHVEIRSLLNQDKPGLPQGYLHMWVDMFPTDVPAPPPVDIKPRLPEQYELRVIIWNTDDVFLDDVNPFTGDPSSDIYVKGWIKGLEGDKQETDVHFNSLTGEGNFNWRFVFRFDYLPTEKEVVYKKKESIFSLEESEFRQPAVLTLQVWDYDRIASNDFLGSIELRLNDMVRAAKSSSKCTIDMAKDRASPRFSIFRAKKMKGWWPLTRLKTAKDFEREEKEKEEAKKKGKKKKKTKDKRSQMKEEDIQYTDSLGNTYLLMGKVEVELKLVTLEQAEANPVGRARKEPEPLDKPNRPTTSFTWFVNPMKTFVFLIWKKFKKFIIAFVILAILTLFLALIIYTLPQQISSLIIKG</sequence>
<gene>
    <name evidence="1" type="ORF">L3Q82_024597</name>
</gene>
<organism evidence="1 2">
    <name type="scientific">Scortum barcoo</name>
    <name type="common">barcoo grunter</name>
    <dbReference type="NCBI Taxonomy" id="214431"/>
    <lineage>
        <taxon>Eukaryota</taxon>
        <taxon>Metazoa</taxon>
        <taxon>Chordata</taxon>
        <taxon>Craniata</taxon>
        <taxon>Vertebrata</taxon>
        <taxon>Euteleostomi</taxon>
        <taxon>Actinopterygii</taxon>
        <taxon>Neopterygii</taxon>
        <taxon>Teleostei</taxon>
        <taxon>Neoteleostei</taxon>
        <taxon>Acanthomorphata</taxon>
        <taxon>Eupercaria</taxon>
        <taxon>Centrarchiformes</taxon>
        <taxon>Terapontoidei</taxon>
        <taxon>Terapontidae</taxon>
        <taxon>Scortum</taxon>
    </lineage>
</organism>
<comment type="caution">
    <text evidence="1">The sequence shown here is derived from an EMBL/GenBank/DDBJ whole genome shotgun (WGS) entry which is preliminary data.</text>
</comment>
<dbReference type="Proteomes" id="UP000831701">
    <property type="component" value="Chromosome 7"/>
</dbReference>
<dbReference type="EMBL" id="CM041537">
    <property type="protein sequence ID" value="KAI3369771.1"/>
    <property type="molecule type" value="Genomic_DNA"/>
</dbReference>